<comment type="caution">
    <text evidence="1">The sequence shown here is derived from an EMBL/GenBank/DDBJ whole genome shotgun (WGS) entry which is preliminary data.</text>
</comment>
<dbReference type="Proteomes" id="UP000325313">
    <property type="component" value="Unassembled WGS sequence"/>
</dbReference>
<organism evidence="1 2">
    <name type="scientific">Puccinia graminis f. sp. tritici</name>
    <dbReference type="NCBI Taxonomy" id="56615"/>
    <lineage>
        <taxon>Eukaryota</taxon>
        <taxon>Fungi</taxon>
        <taxon>Dikarya</taxon>
        <taxon>Basidiomycota</taxon>
        <taxon>Pucciniomycotina</taxon>
        <taxon>Pucciniomycetes</taxon>
        <taxon>Pucciniales</taxon>
        <taxon>Pucciniaceae</taxon>
        <taxon>Puccinia</taxon>
    </lineage>
</organism>
<dbReference type="InterPro" id="IPR036388">
    <property type="entry name" value="WH-like_DNA-bd_sf"/>
</dbReference>
<dbReference type="AlphaFoldDB" id="A0A5B0S2F2"/>
<dbReference type="EMBL" id="VDEP01000103">
    <property type="protein sequence ID" value="KAA1131535.1"/>
    <property type="molecule type" value="Genomic_DNA"/>
</dbReference>
<proteinExistence type="predicted"/>
<sequence>MTMSNQPLEILHQLCNIALPLADLRLTPRKFQLPTADVTLPPSDGSGGNSTLDVNLIQPQTGTGDFPDEIFTWVRFGQFANSAYKQFGIESKLIVRYLLDNGKLRVGQLVTMFSTNLFLLSNEVSPMASRTAISPGLLSSGEDLESLEEVKQLLQEQRQGSNSAAPESF</sequence>
<protein>
    <submittedName>
        <fullName evidence="1">RNA polymerase III subunit C82</fullName>
    </submittedName>
</protein>
<reference evidence="1 2" key="1">
    <citation type="submission" date="2019-05" db="EMBL/GenBank/DDBJ databases">
        <title>Emergence of the Ug99 lineage of the wheat stem rust pathogen through somatic hybridization.</title>
        <authorList>
            <person name="Li F."/>
            <person name="Upadhyaya N.M."/>
            <person name="Sperschneider J."/>
            <person name="Matny O."/>
            <person name="Nguyen-Phuc H."/>
            <person name="Mago R."/>
            <person name="Raley C."/>
            <person name="Miller M.E."/>
            <person name="Silverstein K.A.T."/>
            <person name="Henningsen E."/>
            <person name="Hirsch C.D."/>
            <person name="Visser B."/>
            <person name="Pretorius Z.A."/>
            <person name="Steffenson B.J."/>
            <person name="Schwessinger B."/>
            <person name="Dodds P.N."/>
            <person name="Figueroa M."/>
        </authorList>
    </citation>
    <scope>NUCLEOTIDE SEQUENCE [LARGE SCALE GENOMIC DNA]</scope>
    <source>
        <strain evidence="1 2">Ug99</strain>
    </source>
</reference>
<gene>
    <name evidence="1" type="primary">RPC82_3</name>
    <name evidence="1" type="ORF">PGTUg99_028754</name>
</gene>
<name>A0A5B0S2F2_PUCGR</name>
<dbReference type="Gene3D" id="1.10.10.10">
    <property type="entry name" value="Winged helix-like DNA-binding domain superfamily/Winged helix DNA-binding domain"/>
    <property type="match status" value="1"/>
</dbReference>
<accession>A0A5B0S2F2</accession>
<evidence type="ECO:0000313" key="1">
    <source>
        <dbReference type="EMBL" id="KAA1131535.1"/>
    </source>
</evidence>
<evidence type="ECO:0000313" key="2">
    <source>
        <dbReference type="Proteomes" id="UP000325313"/>
    </source>
</evidence>